<dbReference type="PANTHER" id="PTHR43482">
    <property type="entry name" value="PROTEIN AST1-RELATED"/>
    <property type="match status" value="1"/>
</dbReference>
<accession>A0ABY1ACQ0</accession>
<comment type="caution">
    <text evidence="1">The sequence shown here is derived from an EMBL/GenBank/DDBJ whole genome shotgun (WGS) entry which is preliminary data.</text>
</comment>
<gene>
    <name evidence="1" type="ORF">SAMN05216431_11026</name>
</gene>
<proteinExistence type="predicted"/>
<evidence type="ECO:0000313" key="1">
    <source>
        <dbReference type="EMBL" id="SEM83642.1"/>
    </source>
</evidence>
<evidence type="ECO:0008006" key="3">
    <source>
        <dbReference type="Google" id="ProtNLM"/>
    </source>
</evidence>
<dbReference type="EMBL" id="FOCC01000010">
    <property type="protein sequence ID" value="SEM83642.1"/>
    <property type="molecule type" value="Genomic_DNA"/>
</dbReference>
<dbReference type="Gene3D" id="3.40.50.720">
    <property type="entry name" value="NAD(P)-binding Rossmann-like Domain"/>
    <property type="match status" value="1"/>
</dbReference>
<dbReference type="PANTHER" id="PTHR43482:SF1">
    <property type="entry name" value="PROTEIN AST1-RELATED"/>
    <property type="match status" value="1"/>
</dbReference>
<organism evidence="1 2">
    <name type="scientific">Ligilactobacillus ruminis</name>
    <dbReference type="NCBI Taxonomy" id="1623"/>
    <lineage>
        <taxon>Bacteria</taxon>
        <taxon>Bacillati</taxon>
        <taxon>Bacillota</taxon>
        <taxon>Bacilli</taxon>
        <taxon>Lactobacillales</taxon>
        <taxon>Lactobacillaceae</taxon>
        <taxon>Ligilactobacillus</taxon>
    </lineage>
</organism>
<sequence>MGRAFDGSYVEYVLLPNNQLYPARFNLSYEQLAFLPETYYTAFISMKNLQLKPHQEILVRGATSGVGVAFVNLVKHSFDHVKIWGDN</sequence>
<dbReference type="Proteomes" id="UP000182089">
    <property type="component" value="Unassembled WGS sequence"/>
</dbReference>
<dbReference type="InterPro" id="IPR036291">
    <property type="entry name" value="NAD(P)-bd_dom_sf"/>
</dbReference>
<dbReference type="SUPFAM" id="SSF51735">
    <property type="entry name" value="NAD(P)-binding Rossmann-fold domains"/>
    <property type="match status" value="1"/>
</dbReference>
<dbReference type="Gene3D" id="3.90.180.10">
    <property type="entry name" value="Medium-chain alcohol dehydrogenases, catalytic domain"/>
    <property type="match status" value="1"/>
</dbReference>
<dbReference type="InterPro" id="IPR052585">
    <property type="entry name" value="Lipid_raft_assoc_Zn_ADH"/>
</dbReference>
<name>A0ABY1ACQ0_9LACO</name>
<evidence type="ECO:0000313" key="2">
    <source>
        <dbReference type="Proteomes" id="UP000182089"/>
    </source>
</evidence>
<protein>
    <recommendedName>
        <fullName evidence="3">NADPH:quinone reductase</fullName>
    </recommendedName>
</protein>
<reference evidence="1 2" key="1">
    <citation type="submission" date="2016-10" db="EMBL/GenBank/DDBJ databases">
        <authorList>
            <person name="Varghese N."/>
            <person name="Submissions S."/>
        </authorList>
    </citation>
    <scope>NUCLEOTIDE SEQUENCE [LARGE SCALE GENOMIC DNA]</scope>
    <source>
        <strain evidence="1 2">WC1T17</strain>
    </source>
</reference>